<keyword evidence="2" id="KW-1185">Reference proteome</keyword>
<accession>A0A8X6N443</accession>
<proteinExistence type="predicted"/>
<dbReference type="Proteomes" id="UP000887013">
    <property type="component" value="Unassembled WGS sequence"/>
</dbReference>
<dbReference type="OrthoDB" id="10366382at2759"/>
<dbReference type="AlphaFoldDB" id="A0A8X6N443"/>
<name>A0A8X6N443_NEPPI</name>
<sequence>MKRCCRGSFRKRESISLPFSTGKWDRSGERWEPGQMWDIPQRMGKQQIFNQLRLRFQTADDKWPGCAPSNFLCPLTTFVPIRAVIRNSLRWFQKTLGFLVHILIAIRLLVASCLRTESETLLQTEKEMRACE</sequence>
<evidence type="ECO:0000313" key="2">
    <source>
        <dbReference type="Proteomes" id="UP000887013"/>
    </source>
</evidence>
<protein>
    <submittedName>
        <fullName evidence="1">Uncharacterized protein</fullName>
    </submittedName>
</protein>
<gene>
    <name evidence="1" type="ORF">NPIL_176121</name>
</gene>
<reference evidence="1" key="1">
    <citation type="submission" date="2020-08" db="EMBL/GenBank/DDBJ databases">
        <title>Multicomponent nature underlies the extraordinary mechanical properties of spider dragline silk.</title>
        <authorList>
            <person name="Kono N."/>
            <person name="Nakamura H."/>
            <person name="Mori M."/>
            <person name="Yoshida Y."/>
            <person name="Ohtoshi R."/>
            <person name="Malay A.D."/>
            <person name="Moran D.A.P."/>
            <person name="Tomita M."/>
            <person name="Numata K."/>
            <person name="Arakawa K."/>
        </authorList>
    </citation>
    <scope>NUCLEOTIDE SEQUENCE</scope>
</reference>
<evidence type="ECO:0000313" key="1">
    <source>
        <dbReference type="EMBL" id="GFS93659.1"/>
    </source>
</evidence>
<comment type="caution">
    <text evidence="1">The sequence shown here is derived from an EMBL/GenBank/DDBJ whole genome shotgun (WGS) entry which is preliminary data.</text>
</comment>
<dbReference type="EMBL" id="BMAW01100183">
    <property type="protein sequence ID" value="GFS93659.1"/>
    <property type="molecule type" value="Genomic_DNA"/>
</dbReference>
<organism evidence="1 2">
    <name type="scientific">Nephila pilipes</name>
    <name type="common">Giant wood spider</name>
    <name type="synonym">Nephila maculata</name>
    <dbReference type="NCBI Taxonomy" id="299642"/>
    <lineage>
        <taxon>Eukaryota</taxon>
        <taxon>Metazoa</taxon>
        <taxon>Ecdysozoa</taxon>
        <taxon>Arthropoda</taxon>
        <taxon>Chelicerata</taxon>
        <taxon>Arachnida</taxon>
        <taxon>Araneae</taxon>
        <taxon>Araneomorphae</taxon>
        <taxon>Entelegynae</taxon>
        <taxon>Araneoidea</taxon>
        <taxon>Nephilidae</taxon>
        <taxon>Nephila</taxon>
    </lineage>
</organism>